<feature type="domain" description="CCHC-type" evidence="3">
    <location>
        <begin position="159"/>
        <end position="173"/>
    </location>
</feature>
<keyword evidence="1" id="KW-0862">Zinc</keyword>
<name>A0A2N9HLP5_FAGSY</name>
<evidence type="ECO:0000313" key="4">
    <source>
        <dbReference type="EMBL" id="SPD15077.1"/>
    </source>
</evidence>
<keyword evidence="1" id="KW-0479">Metal-binding</keyword>
<protein>
    <recommendedName>
        <fullName evidence="3">CCHC-type domain-containing protein</fullName>
    </recommendedName>
</protein>
<accession>A0A2N9HLP5</accession>
<dbReference type="PROSITE" id="PS50158">
    <property type="entry name" value="ZF_CCHC"/>
    <property type="match status" value="1"/>
</dbReference>
<gene>
    <name evidence="4" type="ORF">FSB_LOCUS42959</name>
</gene>
<organism evidence="4">
    <name type="scientific">Fagus sylvatica</name>
    <name type="common">Beechnut</name>
    <dbReference type="NCBI Taxonomy" id="28930"/>
    <lineage>
        <taxon>Eukaryota</taxon>
        <taxon>Viridiplantae</taxon>
        <taxon>Streptophyta</taxon>
        <taxon>Embryophyta</taxon>
        <taxon>Tracheophyta</taxon>
        <taxon>Spermatophyta</taxon>
        <taxon>Magnoliopsida</taxon>
        <taxon>eudicotyledons</taxon>
        <taxon>Gunneridae</taxon>
        <taxon>Pentapetalae</taxon>
        <taxon>rosids</taxon>
        <taxon>fabids</taxon>
        <taxon>Fagales</taxon>
        <taxon>Fagaceae</taxon>
        <taxon>Fagus</taxon>
    </lineage>
</organism>
<sequence>MGKDEEEAQGIILSLQLHTNIIQELYNLRQVGRMEQYTEAFYQLLARVDLKESEEQLGAKYLSVLKPFIQDILVWHSLWTDSEAYNRALLGEKQQSWSVSRPGKQFQSYPKAGSASNMGKEGDLDERSARNNKVFTPPLNQPNASQVGAGKQPQGGGFKCFKCGEPSHRLAECLKAMGTRNKKALLVEEMEEFDQEAEAPAFDQPMYVEVGEDFEEEDGLALMMRKTLLMPNCYTKEEEMKQKTKDPVYNQPLNEEIIGEFKDEGGLAIVMNKILLVLKKETKENWLRTKFSILLATLVEKCAISL</sequence>
<reference evidence="4" key="1">
    <citation type="submission" date="2018-02" db="EMBL/GenBank/DDBJ databases">
        <authorList>
            <person name="Cohen D.B."/>
            <person name="Kent A.D."/>
        </authorList>
    </citation>
    <scope>NUCLEOTIDE SEQUENCE</scope>
</reference>
<dbReference type="GO" id="GO:0003676">
    <property type="term" value="F:nucleic acid binding"/>
    <property type="evidence" value="ECO:0007669"/>
    <property type="project" value="InterPro"/>
</dbReference>
<dbReference type="SUPFAM" id="SSF57756">
    <property type="entry name" value="Retrovirus zinc finger-like domains"/>
    <property type="match status" value="1"/>
</dbReference>
<dbReference type="GO" id="GO:0008270">
    <property type="term" value="F:zinc ion binding"/>
    <property type="evidence" value="ECO:0007669"/>
    <property type="project" value="UniProtKB-KW"/>
</dbReference>
<dbReference type="InterPro" id="IPR036875">
    <property type="entry name" value="Znf_CCHC_sf"/>
</dbReference>
<evidence type="ECO:0000256" key="2">
    <source>
        <dbReference type="SAM" id="MobiDB-lite"/>
    </source>
</evidence>
<dbReference type="AlphaFoldDB" id="A0A2N9HLP5"/>
<feature type="region of interest" description="Disordered" evidence="2">
    <location>
        <begin position="132"/>
        <end position="151"/>
    </location>
</feature>
<keyword evidence="1" id="KW-0863">Zinc-finger</keyword>
<evidence type="ECO:0000259" key="3">
    <source>
        <dbReference type="PROSITE" id="PS50158"/>
    </source>
</evidence>
<dbReference type="EMBL" id="OIVN01004035">
    <property type="protein sequence ID" value="SPD15077.1"/>
    <property type="molecule type" value="Genomic_DNA"/>
</dbReference>
<proteinExistence type="predicted"/>
<dbReference type="InterPro" id="IPR001878">
    <property type="entry name" value="Znf_CCHC"/>
</dbReference>
<evidence type="ECO:0000256" key="1">
    <source>
        <dbReference type="PROSITE-ProRule" id="PRU00047"/>
    </source>
</evidence>
<feature type="region of interest" description="Disordered" evidence="2">
    <location>
        <begin position="101"/>
        <end position="126"/>
    </location>
</feature>